<evidence type="ECO:0000259" key="2">
    <source>
        <dbReference type="Pfam" id="PF13476"/>
    </source>
</evidence>
<sequence>MKLRSITMSDVRQFSRQVHVGDIRDGLNVLSAPNEAGKSTLFDAIHALFFIPHRSSKIAPLRPDIGGNPQITIEIELPDGMHRLTKIWGRGKLAEVARDGRLIAKGDEAEAFISGLTLPADEGGPAGLLWVRQGVTALDEGSNKELKAAYQARRDLMSSVTGEFESLTGGKRMDRALTKAQADLDALVTQRGAKAGGAYDAALKNVAQLFGEHEALSARAQLLQEALKTRRAQRQMLRDLTDPAEVEARNTRLTEAIAAFEAATRHADALRVAQAEFSRAEAAQSDAAQQLSRHQKTAAAVAKLQKDLSAAQPRADAAQAAVTAAKSALTDARNETELARDARRTADQRLQTALRAAARTAQLERHKALTDAVTEASDLIARLPDLRRAAQAGPDAKTAQVIDSAEQDLRLAQHLAAAAAPHIAVHYASEDSPRVTLDGKDMDADAPLPVHRATTLHLPGIGDLVVTPGEAQDAPEQLAQAQRRLADLLNESQMPSASAARAAARDRQLAESELQSVLAHLKRVAPNGVEALKSEADALMSGIPEPSEIDPDTAQSDVNIAAQAYDKAQIKLETARVHLDASEQAHLRATLARDNLSERLTEAKTVLDELPDIQLLRENCEAAQHALDLAQQALANLSNNAPNLDAARTARDRAADVVRNAEAEIAKLNVAIARSDATIETQAGDGVEEDLAEVDEQLTSARETVALFEQEIAVLRCLIAALVTAQSAARDRYFAPVLAELRPMLRLLWPDAELRFDGDSLLPSALIRDGQEDPIGTLSGGTREQIALLVRLAFARLLAGQGNHAPVILDDALVYTDDDRIEQMFNALHGQSGDLQILVFSCRNRALRALGGHMLSLAPGAPDEG</sequence>
<evidence type="ECO:0000313" key="4">
    <source>
        <dbReference type="Proteomes" id="UP000245911"/>
    </source>
</evidence>
<dbReference type="SUPFAM" id="SSF52540">
    <property type="entry name" value="P-loop containing nucleoside triphosphate hydrolases"/>
    <property type="match status" value="1"/>
</dbReference>
<dbReference type="OrthoDB" id="7069379at2"/>
<proteinExistence type="predicted"/>
<evidence type="ECO:0000256" key="1">
    <source>
        <dbReference type="SAM" id="Coils"/>
    </source>
</evidence>
<dbReference type="AlphaFoldDB" id="A0A2T8HY93"/>
<dbReference type="Pfam" id="PF13476">
    <property type="entry name" value="AAA_23"/>
    <property type="match status" value="1"/>
</dbReference>
<dbReference type="PANTHER" id="PTHR41259">
    <property type="entry name" value="DOUBLE-STRAND BREAK REPAIR RAD50 ATPASE, PUTATIVE-RELATED"/>
    <property type="match status" value="1"/>
</dbReference>
<dbReference type="Proteomes" id="UP000245911">
    <property type="component" value="Unassembled WGS sequence"/>
</dbReference>
<feature type="coiled-coil region" evidence="1">
    <location>
        <begin position="613"/>
        <end position="711"/>
    </location>
</feature>
<keyword evidence="1" id="KW-0175">Coiled coil</keyword>
<name>A0A2T8HY93_9RHOB</name>
<organism evidence="3 4">
    <name type="scientific">Pararhodobacter oceanensis</name>
    <dbReference type="NCBI Taxonomy" id="2172121"/>
    <lineage>
        <taxon>Bacteria</taxon>
        <taxon>Pseudomonadati</taxon>
        <taxon>Pseudomonadota</taxon>
        <taxon>Alphaproteobacteria</taxon>
        <taxon>Rhodobacterales</taxon>
        <taxon>Paracoccaceae</taxon>
        <taxon>Pararhodobacter</taxon>
    </lineage>
</organism>
<dbReference type="Gene3D" id="3.40.50.300">
    <property type="entry name" value="P-loop containing nucleotide triphosphate hydrolases"/>
    <property type="match status" value="2"/>
</dbReference>
<protein>
    <submittedName>
        <fullName evidence="3">Chromosome segregation protein SMC</fullName>
    </submittedName>
</protein>
<comment type="caution">
    <text evidence="3">The sequence shown here is derived from an EMBL/GenBank/DDBJ whole genome shotgun (WGS) entry which is preliminary data.</text>
</comment>
<feature type="domain" description="Rad50/SbcC-type AAA" evidence="2">
    <location>
        <begin position="5"/>
        <end position="51"/>
    </location>
</feature>
<evidence type="ECO:0000313" key="3">
    <source>
        <dbReference type="EMBL" id="PVH30384.1"/>
    </source>
</evidence>
<keyword evidence="4" id="KW-1185">Reference proteome</keyword>
<dbReference type="EMBL" id="QDKM01000001">
    <property type="protein sequence ID" value="PVH30384.1"/>
    <property type="molecule type" value="Genomic_DNA"/>
</dbReference>
<dbReference type="InterPro" id="IPR027417">
    <property type="entry name" value="P-loop_NTPase"/>
</dbReference>
<reference evidence="3 4" key="1">
    <citation type="submission" date="2018-04" db="EMBL/GenBank/DDBJ databases">
        <title>Pararhodobacter oceanense sp. nov., isolated from marine intertidal sediment.</title>
        <authorList>
            <person name="Wang X.-L."/>
            <person name="Du Z.-J."/>
        </authorList>
    </citation>
    <scope>NUCLEOTIDE SEQUENCE [LARGE SCALE GENOMIC DNA]</scope>
    <source>
        <strain evidence="3 4">AM505</strain>
    </source>
</reference>
<dbReference type="PANTHER" id="PTHR41259:SF1">
    <property type="entry name" value="DOUBLE-STRAND BREAK REPAIR RAD50 ATPASE, PUTATIVE-RELATED"/>
    <property type="match status" value="1"/>
</dbReference>
<dbReference type="RefSeq" id="WP_116556798.1">
    <property type="nucleotide sequence ID" value="NZ_QDKM01000001.1"/>
</dbReference>
<dbReference type="InterPro" id="IPR038729">
    <property type="entry name" value="Rad50/SbcC_AAA"/>
</dbReference>
<accession>A0A2T8HY93</accession>
<gene>
    <name evidence="3" type="ORF">DDE20_02215</name>
</gene>
<dbReference type="GO" id="GO:0016887">
    <property type="term" value="F:ATP hydrolysis activity"/>
    <property type="evidence" value="ECO:0007669"/>
    <property type="project" value="InterPro"/>
</dbReference>
<dbReference type="GO" id="GO:0006302">
    <property type="term" value="P:double-strand break repair"/>
    <property type="evidence" value="ECO:0007669"/>
    <property type="project" value="InterPro"/>
</dbReference>